<feature type="region of interest" description="Disordered" evidence="1">
    <location>
        <begin position="170"/>
        <end position="228"/>
    </location>
</feature>
<protein>
    <recommendedName>
        <fullName evidence="3">EF-hand domain-containing protein</fullName>
    </recommendedName>
</protein>
<feature type="compositionally biased region" description="Basic and acidic residues" evidence="1">
    <location>
        <begin position="197"/>
        <end position="209"/>
    </location>
</feature>
<feature type="compositionally biased region" description="Basic and acidic residues" evidence="1">
    <location>
        <begin position="216"/>
        <end position="228"/>
    </location>
</feature>
<feature type="region of interest" description="Disordered" evidence="1">
    <location>
        <begin position="1"/>
        <end position="98"/>
    </location>
</feature>
<evidence type="ECO:0000256" key="1">
    <source>
        <dbReference type="SAM" id="MobiDB-lite"/>
    </source>
</evidence>
<name>A0A7S4PDZ9_GUITH</name>
<organism evidence="2">
    <name type="scientific">Guillardia theta</name>
    <name type="common">Cryptophyte</name>
    <name type="synonym">Cryptomonas phi</name>
    <dbReference type="NCBI Taxonomy" id="55529"/>
    <lineage>
        <taxon>Eukaryota</taxon>
        <taxon>Cryptophyceae</taxon>
        <taxon>Pyrenomonadales</taxon>
        <taxon>Geminigeraceae</taxon>
        <taxon>Guillardia</taxon>
    </lineage>
</organism>
<dbReference type="EMBL" id="HBKN01043040">
    <property type="protein sequence ID" value="CAE2331839.1"/>
    <property type="molecule type" value="Transcribed_RNA"/>
</dbReference>
<feature type="compositionally biased region" description="Polar residues" evidence="1">
    <location>
        <begin position="45"/>
        <end position="70"/>
    </location>
</feature>
<feature type="compositionally biased region" description="Low complexity" evidence="1">
    <location>
        <begin position="78"/>
        <end position="96"/>
    </location>
</feature>
<feature type="compositionally biased region" description="Polar residues" evidence="1">
    <location>
        <begin position="185"/>
        <end position="195"/>
    </location>
</feature>
<reference evidence="2" key="1">
    <citation type="submission" date="2021-01" db="EMBL/GenBank/DDBJ databases">
        <authorList>
            <person name="Corre E."/>
            <person name="Pelletier E."/>
            <person name="Niang G."/>
            <person name="Scheremetjew M."/>
            <person name="Finn R."/>
            <person name="Kale V."/>
            <person name="Holt S."/>
            <person name="Cochrane G."/>
            <person name="Meng A."/>
            <person name="Brown T."/>
            <person name="Cohen L."/>
        </authorList>
    </citation>
    <scope>NUCLEOTIDE SEQUENCE</scope>
    <source>
        <strain evidence="2">CCMP 2712</strain>
    </source>
</reference>
<dbReference type="AlphaFoldDB" id="A0A7S4PDZ9"/>
<proteinExistence type="predicted"/>
<feature type="compositionally biased region" description="Low complexity" evidence="1">
    <location>
        <begin position="20"/>
        <end position="37"/>
    </location>
</feature>
<gene>
    <name evidence="2" type="ORF">GTHE00462_LOCUS33707</name>
</gene>
<evidence type="ECO:0000313" key="2">
    <source>
        <dbReference type="EMBL" id="CAE2331839.1"/>
    </source>
</evidence>
<accession>A0A7S4PDZ9</accession>
<sequence length="435" mass="50032">MSSPWMKGRDLTINRPDFLSVRSSSSSSDSKVYNSRKYNPILQGSYMQLQTSPQTAPEQSPNAKNSSSYPSPDDRQASRSSSSAALSSAKESSTSSHVVVGWGSRAQVMTEHQQRSEQSRGSHYDQLLVERKQIGNEDSSSIRMRGGVYAPDMGMRTNYPDGGHFSLGRSPFFPSTPEHPIHQITPRSNEQSSEHSVPLRHDEDSREIRMTPAGSRSREHSSHDRSQKFDFDLPDLPAGLSSNCKTLALVAQRFFFSTSNQFASRISKSDLNLHFKLAGVHQKVPSYDETFEEFWKLLDDGRQGWVDYGFMLEFMKLESFRKRRENVNYPFDVNDNTSSFRQIHSPRWRKRLERYNRDEQRIQIEGRAQTNSGESIWRLHHSRVQKQDDVINSLPSFDNRVSIPSVKARFEWRMRNDMMVERDAFSTANLKSRKQ</sequence>
<evidence type="ECO:0008006" key="3">
    <source>
        <dbReference type="Google" id="ProtNLM"/>
    </source>
</evidence>